<organism evidence="1 2">
    <name type="scientific">Paenibacillus typhae</name>
    <dbReference type="NCBI Taxonomy" id="1174501"/>
    <lineage>
        <taxon>Bacteria</taxon>
        <taxon>Bacillati</taxon>
        <taxon>Bacillota</taxon>
        <taxon>Bacilli</taxon>
        <taxon>Bacillales</taxon>
        <taxon>Paenibacillaceae</taxon>
        <taxon>Paenibacillus</taxon>
    </lineage>
</organism>
<dbReference type="Proteomes" id="UP000199050">
    <property type="component" value="Unassembled WGS sequence"/>
</dbReference>
<proteinExistence type="predicted"/>
<evidence type="ECO:0008006" key="3">
    <source>
        <dbReference type="Google" id="ProtNLM"/>
    </source>
</evidence>
<dbReference type="RefSeq" id="WP_090717421.1">
    <property type="nucleotide sequence ID" value="NZ_CBCSKY010000015.1"/>
</dbReference>
<evidence type="ECO:0000313" key="2">
    <source>
        <dbReference type="Proteomes" id="UP000199050"/>
    </source>
</evidence>
<dbReference type="STRING" id="1174501.SAMN05216192_13426"/>
<dbReference type="OrthoDB" id="2512975at2"/>
<sequence>MLELDGIAADSLVDMIKLSFSCENWPAVIEVSDKLFEVIAITYETSHTIIGMSPMPHLNRSIAYYFGYSLLMKGVGHQKTGQYAEARRCINQYKDLGWIKHLDEEGYAEAAFFKEMAVANGYVIELLEGNSRVLQEYVRFLQTLTKKEVLNGLLTVLESAIKYNYSIDWVLELFEDQIEEISSKEKREDVRSYVDYKYLLATYLYRRNNMTDALNRILDILQICSKLEDEVGFRKSVAFYELIRNRASDSQQEMYQRIIKNILEREFFYDEEDILVADDAVVT</sequence>
<reference evidence="2" key="1">
    <citation type="submission" date="2016-10" db="EMBL/GenBank/DDBJ databases">
        <authorList>
            <person name="Varghese N."/>
            <person name="Submissions S."/>
        </authorList>
    </citation>
    <scope>NUCLEOTIDE SEQUENCE [LARGE SCALE GENOMIC DNA]</scope>
    <source>
        <strain evidence="2">CGMCC 1.11012</strain>
    </source>
</reference>
<name>A0A1G8ZWS2_9BACL</name>
<protein>
    <recommendedName>
        <fullName evidence="3">DNA-binding protein</fullName>
    </recommendedName>
</protein>
<accession>A0A1G8ZWS2</accession>
<keyword evidence="2" id="KW-1185">Reference proteome</keyword>
<dbReference type="AlphaFoldDB" id="A0A1G8ZWS2"/>
<gene>
    <name evidence="1" type="ORF">SAMN05216192_13426</name>
</gene>
<evidence type="ECO:0000313" key="1">
    <source>
        <dbReference type="EMBL" id="SDK19084.1"/>
    </source>
</evidence>
<dbReference type="EMBL" id="FNDX01000034">
    <property type="protein sequence ID" value="SDK19084.1"/>
    <property type="molecule type" value="Genomic_DNA"/>
</dbReference>